<organism evidence="3 4">
    <name type="scientific">Heterodera trifolii</name>
    <dbReference type="NCBI Taxonomy" id="157864"/>
    <lineage>
        <taxon>Eukaryota</taxon>
        <taxon>Metazoa</taxon>
        <taxon>Ecdysozoa</taxon>
        <taxon>Nematoda</taxon>
        <taxon>Chromadorea</taxon>
        <taxon>Rhabditida</taxon>
        <taxon>Tylenchina</taxon>
        <taxon>Tylenchomorpha</taxon>
        <taxon>Tylenchoidea</taxon>
        <taxon>Heteroderidae</taxon>
        <taxon>Heteroderinae</taxon>
        <taxon>Heterodera</taxon>
    </lineage>
</organism>
<feature type="compositionally biased region" description="Basic and acidic residues" evidence="1">
    <location>
        <begin position="73"/>
        <end position="85"/>
    </location>
</feature>
<protein>
    <submittedName>
        <fullName evidence="3">Uncharacterized protein</fullName>
    </submittedName>
</protein>
<proteinExistence type="predicted"/>
<dbReference type="EMBL" id="JBICBT010000663">
    <property type="protein sequence ID" value="KAL3106094.1"/>
    <property type="molecule type" value="Genomic_DNA"/>
</dbReference>
<evidence type="ECO:0000256" key="1">
    <source>
        <dbReference type="SAM" id="MobiDB-lite"/>
    </source>
</evidence>
<name>A0ABD2KT34_9BILA</name>
<reference evidence="3 4" key="1">
    <citation type="submission" date="2024-10" db="EMBL/GenBank/DDBJ databases">
        <authorList>
            <person name="Kim D."/>
        </authorList>
    </citation>
    <scope>NUCLEOTIDE SEQUENCE [LARGE SCALE GENOMIC DNA]</scope>
    <source>
        <strain evidence="3">BH-2024</strain>
    </source>
</reference>
<dbReference type="AlphaFoldDB" id="A0ABD2KT34"/>
<sequence>MDRFCGSRRPIPKLSKCAPKPFRLFTCESPQIHPSKSLSLFCGYPTPFFTRQQRLTNKTLTAQNPRILSPIRTKNEAQRERRDRSNGNGQISRKVAMGN</sequence>
<comment type="caution">
    <text evidence="3">The sequence shown here is derived from an EMBL/GenBank/DDBJ whole genome shotgun (WGS) entry which is preliminary data.</text>
</comment>
<evidence type="ECO:0000313" key="2">
    <source>
        <dbReference type="EMBL" id="KAL3105321.1"/>
    </source>
</evidence>
<evidence type="ECO:0000313" key="4">
    <source>
        <dbReference type="Proteomes" id="UP001620626"/>
    </source>
</evidence>
<dbReference type="EMBL" id="JBICBT010000688">
    <property type="protein sequence ID" value="KAL3105321.1"/>
    <property type="molecule type" value="Genomic_DNA"/>
</dbReference>
<gene>
    <name evidence="3" type="ORF">niasHT_025483</name>
    <name evidence="2" type="ORF">niasHT_026054</name>
</gene>
<feature type="region of interest" description="Disordered" evidence="1">
    <location>
        <begin position="71"/>
        <end position="99"/>
    </location>
</feature>
<dbReference type="Proteomes" id="UP001620626">
    <property type="component" value="Unassembled WGS sequence"/>
</dbReference>
<keyword evidence="4" id="KW-1185">Reference proteome</keyword>
<accession>A0ABD2KT34</accession>
<evidence type="ECO:0000313" key="3">
    <source>
        <dbReference type="EMBL" id="KAL3106094.1"/>
    </source>
</evidence>